<keyword evidence="2" id="KW-0812">Transmembrane</keyword>
<organism evidence="3 4">
    <name type="scientific">Oikopleura dioica</name>
    <name type="common">Tunicate</name>
    <dbReference type="NCBI Taxonomy" id="34765"/>
    <lineage>
        <taxon>Eukaryota</taxon>
        <taxon>Metazoa</taxon>
        <taxon>Chordata</taxon>
        <taxon>Tunicata</taxon>
        <taxon>Appendicularia</taxon>
        <taxon>Copelata</taxon>
        <taxon>Oikopleuridae</taxon>
        <taxon>Oikopleura</taxon>
    </lineage>
</organism>
<accession>A0ABN7SQ46</accession>
<keyword evidence="2" id="KW-1133">Transmembrane helix</keyword>
<feature type="transmembrane region" description="Helical" evidence="2">
    <location>
        <begin position="217"/>
        <end position="240"/>
    </location>
</feature>
<evidence type="ECO:0000256" key="1">
    <source>
        <dbReference type="SAM" id="MobiDB-lite"/>
    </source>
</evidence>
<reference evidence="3 4" key="1">
    <citation type="submission" date="2021-04" db="EMBL/GenBank/DDBJ databases">
        <authorList>
            <person name="Bliznina A."/>
        </authorList>
    </citation>
    <scope>NUCLEOTIDE SEQUENCE [LARGE SCALE GENOMIC DNA]</scope>
</reference>
<gene>
    <name evidence="3" type="ORF">OKIOD_LOCUS10372</name>
</gene>
<keyword evidence="2" id="KW-0472">Membrane</keyword>
<evidence type="ECO:0000313" key="3">
    <source>
        <dbReference type="EMBL" id="CAG5104855.1"/>
    </source>
</evidence>
<sequence length="441" mass="49641">MRGLKKLIPTKSETFRKVEAAGKKVVKPLHKSIHASIVLIIFLNSCFISDFLVGEQEPTRMLFFKRNTRPRWLLDFLKRNFYFNDTKTALIMTVRLIFSSLLKDFILLIFGQGDIRERVRKLPEILDEQKVVDSYIDKPGSRMRKKKQAIREAQEKLNMKVLSDSEFETEHTFLYRSAIPAVDMTLDAGQFVAKTTKTFSDQALDFSIKVAKKIAQVIWTVFRVAIISCSSVAVLVLYTIQLVIRIISIVYDIIESLLRYIRNFTSDLSLVALHIIKAVTGDNVSLVQSSEKLPPSARRFSNAKSSSTEPDSTDSEGEVENYEPSLVKEISKGVISYFQGSEKGDDEAKEAPAENEVINDNASLSSISEVDGPALATGHLPGVGTQHQNLDHLPPTVGQQVLSGSESESSAIKMLLRELRRREEERVSQELAKKPLHNYFG</sequence>
<protein>
    <submittedName>
        <fullName evidence="3">Oidioi.mRNA.OKI2018_I69.chr1.g1607.t1.cds</fullName>
    </submittedName>
</protein>
<name>A0ABN7SQ46_OIKDI</name>
<proteinExistence type="predicted"/>
<feature type="transmembrane region" description="Helical" evidence="2">
    <location>
        <begin position="33"/>
        <end position="53"/>
    </location>
</feature>
<evidence type="ECO:0000313" key="4">
    <source>
        <dbReference type="Proteomes" id="UP001158576"/>
    </source>
</evidence>
<keyword evidence="4" id="KW-1185">Reference proteome</keyword>
<feature type="compositionally biased region" description="Acidic residues" evidence="1">
    <location>
        <begin position="311"/>
        <end position="321"/>
    </location>
</feature>
<feature type="region of interest" description="Disordered" evidence="1">
    <location>
        <begin position="295"/>
        <end position="323"/>
    </location>
</feature>
<dbReference type="Proteomes" id="UP001158576">
    <property type="component" value="Chromosome 1"/>
</dbReference>
<feature type="transmembrane region" description="Helical" evidence="2">
    <location>
        <begin position="89"/>
        <end position="111"/>
    </location>
</feature>
<evidence type="ECO:0000256" key="2">
    <source>
        <dbReference type="SAM" id="Phobius"/>
    </source>
</evidence>
<dbReference type="EMBL" id="OU015566">
    <property type="protein sequence ID" value="CAG5104855.1"/>
    <property type="molecule type" value="Genomic_DNA"/>
</dbReference>